<organism evidence="4 5">
    <name type="scientific">Chiloscyllium punctatum</name>
    <name type="common">Brownbanded bambooshark</name>
    <name type="synonym">Hemiscyllium punctatum</name>
    <dbReference type="NCBI Taxonomy" id="137246"/>
    <lineage>
        <taxon>Eukaryota</taxon>
        <taxon>Metazoa</taxon>
        <taxon>Chordata</taxon>
        <taxon>Craniata</taxon>
        <taxon>Vertebrata</taxon>
        <taxon>Chondrichthyes</taxon>
        <taxon>Elasmobranchii</taxon>
        <taxon>Galeomorphii</taxon>
        <taxon>Galeoidea</taxon>
        <taxon>Orectolobiformes</taxon>
        <taxon>Hemiscylliidae</taxon>
        <taxon>Chiloscyllium</taxon>
    </lineage>
</organism>
<dbReference type="PROSITE" id="PS51450">
    <property type="entry name" value="LRR"/>
    <property type="match status" value="1"/>
</dbReference>
<feature type="transmembrane region" description="Helical" evidence="3">
    <location>
        <begin position="152"/>
        <end position="172"/>
    </location>
</feature>
<dbReference type="STRING" id="137246.A0A401SF85"/>
<dbReference type="InterPro" id="IPR001611">
    <property type="entry name" value="Leu-rich_rpt"/>
</dbReference>
<dbReference type="EMBL" id="BEZZ01000232">
    <property type="protein sequence ID" value="GCC29092.1"/>
    <property type="molecule type" value="Genomic_DNA"/>
</dbReference>
<keyword evidence="1" id="KW-0433">Leucine-rich repeat</keyword>
<keyword evidence="3" id="KW-0472">Membrane</keyword>
<accession>A0A401SF85</accession>
<comment type="caution">
    <text evidence="4">The sequence shown here is derived from an EMBL/GenBank/DDBJ whole genome shotgun (WGS) entry which is preliminary data.</text>
</comment>
<keyword evidence="5" id="KW-1185">Reference proteome</keyword>
<name>A0A401SF85_CHIPU</name>
<keyword evidence="3" id="KW-1133">Transmembrane helix</keyword>
<evidence type="ECO:0000313" key="5">
    <source>
        <dbReference type="Proteomes" id="UP000287033"/>
    </source>
</evidence>
<reference evidence="4 5" key="1">
    <citation type="journal article" date="2018" name="Nat. Ecol. Evol.">
        <title>Shark genomes provide insights into elasmobranch evolution and the origin of vertebrates.</title>
        <authorList>
            <person name="Hara Y"/>
            <person name="Yamaguchi K"/>
            <person name="Onimaru K"/>
            <person name="Kadota M"/>
            <person name="Koyanagi M"/>
            <person name="Keeley SD"/>
            <person name="Tatsumi K"/>
            <person name="Tanaka K"/>
            <person name="Motone F"/>
            <person name="Kageyama Y"/>
            <person name="Nozu R"/>
            <person name="Adachi N"/>
            <person name="Nishimura O"/>
            <person name="Nakagawa R"/>
            <person name="Tanegashima C"/>
            <person name="Kiyatake I"/>
            <person name="Matsumoto R"/>
            <person name="Murakumo K"/>
            <person name="Nishida K"/>
            <person name="Terakita A"/>
            <person name="Kuratani S"/>
            <person name="Sato K"/>
            <person name="Hyodo S Kuraku.S."/>
        </authorList>
    </citation>
    <scope>NUCLEOTIDE SEQUENCE [LARGE SCALE GENOMIC DNA]</scope>
</reference>
<dbReference type="InterPro" id="IPR032675">
    <property type="entry name" value="LRR_dom_sf"/>
</dbReference>
<dbReference type="Proteomes" id="UP000287033">
    <property type="component" value="Unassembled WGS sequence"/>
</dbReference>
<dbReference type="AlphaFoldDB" id="A0A401SF85"/>
<evidence type="ECO:0000256" key="3">
    <source>
        <dbReference type="SAM" id="Phobius"/>
    </source>
</evidence>
<dbReference type="SMART" id="SM00369">
    <property type="entry name" value="LRR_TYP"/>
    <property type="match status" value="3"/>
</dbReference>
<proteinExistence type="predicted"/>
<gene>
    <name evidence="4" type="ORF">chiPu_0007529</name>
</gene>
<evidence type="ECO:0000313" key="4">
    <source>
        <dbReference type="EMBL" id="GCC29092.1"/>
    </source>
</evidence>
<keyword evidence="2" id="KW-0677">Repeat</keyword>
<evidence type="ECO:0008006" key="6">
    <source>
        <dbReference type="Google" id="ProtNLM"/>
    </source>
</evidence>
<dbReference type="OMA" id="HLAGNAM"/>
<dbReference type="OrthoDB" id="694479at2759"/>
<dbReference type="SUPFAM" id="SSF52058">
    <property type="entry name" value="L domain-like"/>
    <property type="match status" value="1"/>
</dbReference>
<evidence type="ECO:0000256" key="2">
    <source>
        <dbReference type="ARBA" id="ARBA00022737"/>
    </source>
</evidence>
<dbReference type="InterPro" id="IPR003591">
    <property type="entry name" value="Leu-rich_rpt_typical-subtyp"/>
</dbReference>
<protein>
    <recommendedName>
        <fullName evidence="6">LRRCT domain-containing protein</fullName>
    </recommendedName>
</protein>
<evidence type="ECO:0000256" key="1">
    <source>
        <dbReference type="ARBA" id="ARBA00022614"/>
    </source>
</evidence>
<dbReference type="PANTHER" id="PTHR24366:SF96">
    <property type="entry name" value="LEUCINE RICH REPEAT CONTAINING 53"/>
    <property type="match status" value="1"/>
</dbReference>
<dbReference type="Gene3D" id="3.80.10.10">
    <property type="entry name" value="Ribonuclease Inhibitor"/>
    <property type="match status" value="1"/>
</dbReference>
<sequence>MNIFQGLRNLTWLTLAKNALWELPPKLFSRTPLQNLFLNGNKLEVLPTGILHSLKNLAYLDLHDNQLELVPNGIFEPLVNLNSIRLEQNPWRCDYGNSYLRCWIKHHPKTVMSKNINKPESVICHSPQHLAGNAMVNVTAEEMATRSKTCSIGSFFVVVTMILFHVPLQVTWAMQKLQLYQAAIWATALNYKTRTYTWNASLSNCLFLTCRKMCCLFQELCLEQELQAFNFSGF</sequence>
<keyword evidence="3" id="KW-0812">Transmembrane</keyword>
<dbReference type="Pfam" id="PF13855">
    <property type="entry name" value="LRR_8"/>
    <property type="match status" value="1"/>
</dbReference>
<dbReference type="PANTHER" id="PTHR24366">
    <property type="entry name" value="IG(IMMUNOGLOBULIN) AND LRR(LEUCINE RICH REPEAT) DOMAINS"/>
    <property type="match status" value="1"/>
</dbReference>